<organism evidence="15 16">
    <name type="scientific">Mugilogobius chulae</name>
    <name type="common">yellowstripe goby</name>
    <dbReference type="NCBI Taxonomy" id="88201"/>
    <lineage>
        <taxon>Eukaryota</taxon>
        <taxon>Metazoa</taxon>
        <taxon>Chordata</taxon>
        <taxon>Craniata</taxon>
        <taxon>Vertebrata</taxon>
        <taxon>Euteleostomi</taxon>
        <taxon>Actinopterygii</taxon>
        <taxon>Neopterygii</taxon>
        <taxon>Teleostei</taxon>
        <taxon>Neoteleostei</taxon>
        <taxon>Acanthomorphata</taxon>
        <taxon>Gobiaria</taxon>
        <taxon>Gobiiformes</taxon>
        <taxon>Gobioidei</taxon>
        <taxon>Gobiidae</taxon>
        <taxon>Gobionellinae</taxon>
        <taxon>Mugilogobius</taxon>
    </lineage>
</organism>
<evidence type="ECO:0000256" key="5">
    <source>
        <dbReference type="ARBA" id="ARBA00022737"/>
    </source>
</evidence>
<dbReference type="PANTHER" id="PTHR46222:SF1">
    <property type="entry name" value="PEPTIDYL-PROLYL CIS-TRANS ISOMERASE FKBP14"/>
    <property type="match status" value="1"/>
</dbReference>
<evidence type="ECO:0000256" key="11">
    <source>
        <dbReference type="PROSITE-ProRule" id="PRU00277"/>
    </source>
</evidence>
<keyword evidence="10 11" id="KW-0413">Isomerase</keyword>
<name>A0AAW0NID4_9GOBI</name>
<accession>A0AAW0NID4</accession>
<feature type="domain" description="EF-hand" evidence="14">
    <location>
        <begin position="182"/>
        <end position="214"/>
    </location>
</feature>
<evidence type="ECO:0000256" key="2">
    <source>
        <dbReference type="ARBA" id="ARBA00013194"/>
    </source>
</evidence>
<dbReference type="InterPro" id="IPR001179">
    <property type="entry name" value="PPIase_FKBP_dom"/>
</dbReference>
<comment type="catalytic activity">
    <reaction evidence="1 11">
        <text>[protein]-peptidylproline (omega=180) = [protein]-peptidylproline (omega=0)</text>
        <dbReference type="Rhea" id="RHEA:16237"/>
        <dbReference type="Rhea" id="RHEA-COMP:10747"/>
        <dbReference type="Rhea" id="RHEA-COMP:10748"/>
        <dbReference type="ChEBI" id="CHEBI:83833"/>
        <dbReference type="ChEBI" id="CHEBI:83834"/>
        <dbReference type="EC" id="5.2.1.8"/>
    </reaction>
</comment>
<feature type="domain" description="EF-hand" evidence="14">
    <location>
        <begin position="138"/>
        <end position="173"/>
    </location>
</feature>
<keyword evidence="7" id="KW-0106">Calcium</keyword>
<dbReference type="EMBL" id="JBBPFD010000014">
    <property type="protein sequence ID" value="KAK7898574.1"/>
    <property type="molecule type" value="Genomic_DNA"/>
</dbReference>
<feature type="chain" id="PRO_5043945615" description="peptidylprolyl isomerase" evidence="12">
    <location>
        <begin position="21"/>
        <end position="214"/>
    </location>
</feature>
<dbReference type="GO" id="GO:0005783">
    <property type="term" value="C:endoplasmic reticulum"/>
    <property type="evidence" value="ECO:0007669"/>
    <property type="project" value="UniProtKB-ARBA"/>
</dbReference>
<keyword evidence="16" id="KW-1185">Reference proteome</keyword>
<dbReference type="FunFam" id="3.10.50.40:FF:000006">
    <property type="entry name" value="Peptidyl-prolyl cis-trans isomerase"/>
    <property type="match status" value="1"/>
</dbReference>
<dbReference type="SUPFAM" id="SSF47473">
    <property type="entry name" value="EF-hand"/>
    <property type="match status" value="1"/>
</dbReference>
<feature type="domain" description="PPIase FKBP-type" evidence="13">
    <location>
        <begin position="49"/>
        <end position="138"/>
    </location>
</feature>
<dbReference type="PROSITE" id="PS50222">
    <property type="entry name" value="EF_HAND_2"/>
    <property type="match status" value="2"/>
</dbReference>
<protein>
    <recommendedName>
        <fullName evidence="2 11">peptidylprolyl isomerase</fullName>
        <ecNumber evidence="2 11">5.2.1.8</ecNumber>
    </recommendedName>
</protein>
<dbReference type="Gene3D" id="1.10.238.10">
    <property type="entry name" value="EF-hand"/>
    <property type="match status" value="1"/>
</dbReference>
<dbReference type="AlphaFoldDB" id="A0AAW0NID4"/>
<comment type="caution">
    <text evidence="15">The sequence shown here is derived from an EMBL/GenBank/DDBJ whole genome shotgun (WGS) entry which is preliminary data.</text>
</comment>
<dbReference type="CDD" id="cd00051">
    <property type="entry name" value="EFh"/>
    <property type="match status" value="1"/>
</dbReference>
<dbReference type="InterPro" id="IPR052273">
    <property type="entry name" value="PPIase_FKBP"/>
</dbReference>
<sequence>MLLSVLWWLSSPVFLLVVCAGPKEEKPEEDVTVEVQHRPFICHRKSKFGDLLLLHHEGYFQNGTMFHSSRVHGNKQPGWLTLGIKEAIVGWDRGLRDMCAGEKRKLLIPPALAYGKEGKGKIPPNSTLTFLMELLEIRNGPQSIESFQEMDLNDDWRLSRKEVKEYLQKEFELNGQPPNDTLQEQILDNIFKKEDRNKDGFLSSREFTYKRDEL</sequence>
<evidence type="ECO:0000256" key="9">
    <source>
        <dbReference type="ARBA" id="ARBA00023180"/>
    </source>
</evidence>
<dbReference type="InterPro" id="IPR018247">
    <property type="entry name" value="EF_Hand_1_Ca_BS"/>
</dbReference>
<evidence type="ECO:0000259" key="13">
    <source>
        <dbReference type="PROSITE" id="PS50059"/>
    </source>
</evidence>
<dbReference type="InterPro" id="IPR046357">
    <property type="entry name" value="PPIase_dom_sf"/>
</dbReference>
<dbReference type="Gene3D" id="3.10.50.40">
    <property type="match status" value="1"/>
</dbReference>
<evidence type="ECO:0000256" key="4">
    <source>
        <dbReference type="ARBA" id="ARBA00022729"/>
    </source>
</evidence>
<dbReference type="GO" id="GO:0005509">
    <property type="term" value="F:calcium ion binding"/>
    <property type="evidence" value="ECO:0007669"/>
    <property type="project" value="InterPro"/>
</dbReference>
<dbReference type="Proteomes" id="UP001460270">
    <property type="component" value="Unassembled WGS sequence"/>
</dbReference>
<keyword evidence="5" id="KW-0677">Repeat</keyword>
<evidence type="ECO:0000256" key="3">
    <source>
        <dbReference type="ARBA" id="ARBA00022723"/>
    </source>
</evidence>
<keyword evidence="8 11" id="KW-0697">Rotamase</keyword>
<keyword evidence="9" id="KW-0325">Glycoprotein</keyword>
<evidence type="ECO:0000259" key="14">
    <source>
        <dbReference type="PROSITE" id="PS50222"/>
    </source>
</evidence>
<keyword evidence="3" id="KW-0479">Metal-binding</keyword>
<dbReference type="PROSITE" id="PS00018">
    <property type="entry name" value="EF_HAND_1"/>
    <property type="match status" value="1"/>
</dbReference>
<gene>
    <name evidence="15" type="ORF">WMY93_019427</name>
</gene>
<feature type="signal peptide" evidence="12">
    <location>
        <begin position="1"/>
        <end position="20"/>
    </location>
</feature>
<dbReference type="GO" id="GO:0003755">
    <property type="term" value="F:peptidyl-prolyl cis-trans isomerase activity"/>
    <property type="evidence" value="ECO:0007669"/>
    <property type="project" value="UniProtKB-KW"/>
</dbReference>
<dbReference type="SUPFAM" id="SSF54534">
    <property type="entry name" value="FKBP-like"/>
    <property type="match status" value="1"/>
</dbReference>
<evidence type="ECO:0000256" key="7">
    <source>
        <dbReference type="ARBA" id="ARBA00022837"/>
    </source>
</evidence>
<evidence type="ECO:0000313" key="15">
    <source>
        <dbReference type="EMBL" id="KAK7898574.1"/>
    </source>
</evidence>
<dbReference type="InterPro" id="IPR002048">
    <property type="entry name" value="EF_hand_dom"/>
</dbReference>
<dbReference type="InterPro" id="IPR011992">
    <property type="entry name" value="EF-hand-dom_pair"/>
</dbReference>
<dbReference type="PROSITE" id="PS50059">
    <property type="entry name" value="FKBP_PPIASE"/>
    <property type="match status" value="1"/>
</dbReference>
<dbReference type="PANTHER" id="PTHR46222">
    <property type="entry name" value="PEPTIDYL-PROLYL CIS-TRANS ISOMERASE FKBP7/14"/>
    <property type="match status" value="1"/>
</dbReference>
<dbReference type="Pfam" id="PF00254">
    <property type="entry name" value="FKBP_C"/>
    <property type="match status" value="1"/>
</dbReference>
<evidence type="ECO:0000256" key="1">
    <source>
        <dbReference type="ARBA" id="ARBA00000971"/>
    </source>
</evidence>
<evidence type="ECO:0000256" key="12">
    <source>
        <dbReference type="SAM" id="SignalP"/>
    </source>
</evidence>
<evidence type="ECO:0000313" key="16">
    <source>
        <dbReference type="Proteomes" id="UP001460270"/>
    </source>
</evidence>
<evidence type="ECO:0000256" key="8">
    <source>
        <dbReference type="ARBA" id="ARBA00023110"/>
    </source>
</evidence>
<proteinExistence type="predicted"/>
<dbReference type="EC" id="5.2.1.8" evidence="2 11"/>
<reference evidence="16" key="1">
    <citation type="submission" date="2024-04" db="EMBL/GenBank/DDBJ databases">
        <title>Salinicola lusitanus LLJ914,a marine bacterium isolated from the Okinawa Trough.</title>
        <authorList>
            <person name="Li J."/>
        </authorList>
    </citation>
    <scope>NUCLEOTIDE SEQUENCE [LARGE SCALE GENOMIC DNA]</scope>
</reference>
<keyword evidence="6" id="KW-0256">Endoplasmic reticulum</keyword>
<evidence type="ECO:0000256" key="6">
    <source>
        <dbReference type="ARBA" id="ARBA00022824"/>
    </source>
</evidence>
<keyword evidence="4 12" id="KW-0732">Signal</keyword>
<evidence type="ECO:0000256" key="10">
    <source>
        <dbReference type="ARBA" id="ARBA00023235"/>
    </source>
</evidence>